<evidence type="ECO:0000313" key="1">
    <source>
        <dbReference type="EMBL" id="MBG6137532.1"/>
    </source>
</evidence>
<dbReference type="AlphaFoldDB" id="A0A8J7KQL0"/>
<comment type="caution">
    <text evidence="1">The sequence shown here is derived from an EMBL/GenBank/DDBJ whole genome shotgun (WGS) entry which is preliminary data.</text>
</comment>
<dbReference type="InterPro" id="IPR012338">
    <property type="entry name" value="Beta-lactam/transpept-like"/>
</dbReference>
<accession>A0A8J7KQL0</accession>
<protein>
    <recommendedName>
        <fullName evidence="3">Beta-lactamase class A</fullName>
    </recommendedName>
</protein>
<evidence type="ECO:0008006" key="3">
    <source>
        <dbReference type="Google" id="ProtNLM"/>
    </source>
</evidence>
<evidence type="ECO:0000313" key="2">
    <source>
        <dbReference type="Proteomes" id="UP000622552"/>
    </source>
</evidence>
<proteinExistence type="predicted"/>
<organism evidence="1 2">
    <name type="scientific">Longispora fulva</name>
    <dbReference type="NCBI Taxonomy" id="619741"/>
    <lineage>
        <taxon>Bacteria</taxon>
        <taxon>Bacillati</taxon>
        <taxon>Actinomycetota</taxon>
        <taxon>Actinomycetes</taxon>
        <taxon>Micromonosporales</taxon>
        <taxon>Micromonosporaceae</taxon>
        <taxon>Longispora</taxon>
    </lineage>
</organism>
<gene>
    <name evidence="1" type="ORF">IW245_003726</name>
</gene>
<name>A0A8J7KQL0_9ACTN</name>
<reference evidence="1" key="1">
    <citation type="submission" date="2020-11" db="EMBL/GenBank/DDBJ databases">
        <title>Sequencing the genomes of 1000 actinobacteria strains.</title>
        <authorList>
            <person name="Klenk H.-P."/>
        </authorList>
    </citation>
    <scope>NUCLEOTIDE SEQUENCE</scope>
    <source>
        <strain evidence="1">DSM 45356</strain>
    </source>
</reference>
<dbReference type="Gene3D" id="3.40.710.10">
    <property type="entry name" value="DD-peptidase/beta-lactamase superfamily"/>
    <property type="match status" value="1"/>
</dbReference>
<keyword evidence="2" id="KW-1185">Reference proteome</keyword>
<dbReference type="SUPFAM" id="SSF56601">
    <property type="entry name" value="beta-lactamase/transpeptidase-like"/>
    <property type="match status" value="1"/>
</dbReference>
<dbReference type="Proteomes" id="UP000622552">
    <property type="component" value="Unassembled WGS sequence"/>
</dbReference>
<sequence length="269" mass="28761">MSTPSPTPSPTPPPCQEPSYLGFGCDWVSRKAAIETLIASAPGHPALILHDRLTGTEYQAGPTDRASWTGSTIKLALALVAIETERERGQQLPSRTSEDIALMLSVSDDAAASRMWSRYGGTRLLTIFRERFGMAGLVMAGSNGDWGALTCVPADLTALVLYLLDHTSPETRANLTHAMRTVGDIQRWGVWGAGPNMRPGVKDGWLHTAGTWTVATVGFAGPDERYVISIMYPMPAGQDSLTLGAQTLTDLTALIFGRATPAPAIIRPS</sequence>
<dbReference type="EMBL" id="JADOUF010000001">
    <property type="protein sequence ID" value="MBG6137532.1"/>
    <property type="molecule type" value="Genomic_DNA"/>
</dbReference>
<dbReference type="RefSeq" id="WP_233473088.1">
    <property type="nucleotide sequence ID" value="NZ_BONS01000020.1"/>
</dbReference>